<reference evidence="4 5" key="1">
    <citation type="journal article" date="2018" name="Nat. Ecol. Evol.">
        <title>Pezizomycetes genomes reveal the molecular basis of ectomycorrhizal truffle lifestyle.</title>
        <authorList>
            <person name="Murat C."/>
            <person name="Payen T."/>
            <person name="Noel B."/>
            <person name="Kuo A."/>
            <person name="Morin E."/>
            <person name="Chen J."/>
            <person name="Kohler A."/>
            <person name="Krizsan K."/>
            <person name="Balestrini R."/>
            <person name="Da Silva C."/>
            <person name="Montanini B."/>
            <person name="Hainaut M."/>
            <person name="Levati E."/>
            <person name="Barry K.W."/>
            <person name="Belfiori B."/>
            <person name="Cichocki N."/>
            <person name="Clum A."/>
            <person name="Dockter R.B."/>
            <person name="Fauchery L."/>
            <person name="Guy J."/>
            <person name="Iotti M."/>
            <person name="Le Tacon F."/>
            <person name="Lindquist E.A."/>
            <person name="Lipzen A."/>
            <person name="Malagnac F."/>
            <person name="Mello A."/>
            <person name="Molinier V."/>
            <person name="Miyauchi S."/>
            <person name="Poulain J."/>
            <person name="Riccioni C."/>
            <person name="Rubini A."/>
            <person name="Sitrit Y."/>
            <person name="Splivallo R."/>
            <person name="Traeger S."/>
            <person name="Wang M."/>
            <person name="Zifcakova L."/>
            <person name="Wipf D."/>
            <person name="Zambonelli A."/>
            <person name="Paolocci F."/>
            <person name="Nowrousian M."/>
            <person name="Ottonello S."/>
            <person name="Baldrian P."/>
            <person name="Spatafora J.W."/>
            <person name="Henrissat B."/>
            <person name="Nagy L.G."/>
            <person name="Aury J.M."/>
            <person name="Wincker P."/>
            <person name="Grigoriev I.V."/>
            <person name="Bonfante P."/>
            <person name="Martin F.M."/>
        </authorList>
    </citation>
    <scope>NUCLEOTIDE SEQUENCE [LARGE SCALE GENOMIC DNA]</scope>
    <source>
        <strain evidence="4 5">RN42</strain>
    </source>
</reference>
<dbReference type="Gene3D" id="3.30.420.510">
    <property type="match status" value="1"/>
</dbReference>
<dbReference type="Gene3D" id="3.30.420.40">
    <property type="match status" value="1"/>
</dbReference>
<evidence type="ECO:0000256" key="3">
    <source>
        <dbReference type="ARBA" id="ARBA00022993"/>
    </source>
</evidence>
<dbReference type="Proteomes" id="UP000275078">
    <property type="component" value="Unassembled WGS sequence"/>
</dbReference>
<accession>A0A3N4IAS9</accession>
<keyword evidence="3" id="KW-0173">Coenzyme A biosynthesis</keyword>
<evidence type="ECO:0000256" key="2">
    <source>
        <dbReference type="ARBA" id="ARBA00022840"/>
    </source>
</evidence>
<feature type="non-terminal residue" evidence="4">
    <location>
        <position position="1"/>
    </location>
</feature>
<dbReference type="AlphaFoldDB" id="A0A3N4IAS9"/>
<dbReference type="GO" id="GO:0005829">
    <property type="term" value="C:cytosol"/>
    <property type="evidence" value="ECO:0007669"/>
    <property type="project" value="TreeGrafter"/>
</dbReference>
<dbReference type="GO" id="GO:0004594">
    <property type="term" value="F:pantothenate kinase activity"/>
    <property type="evidence" value="ECO:0007669"/>
    <property type="project" value="TreeGrafter"/>
</dbReference>
<name>A0A3N4IAS9_ASCIM</name>
<dbReference type="GO" id="GO:0015937">
    <property type="term" value="P:coenzyme A biosynthetic process"/>
    <property type="evidence" value="ECO:0007669"/>
    <property type="project" value="UniProtKB-KW"/>
</dbReference>
<proteinExistence type="predicted"/>
<dbReference type="Pfam" id="PF03630">
    <property type="entry name" value="Fumble"/>
    <property type="match status" value="1"/>
</dbReference>
<dbReference type="FunFam" id="3.30.420.40:FF:000115">
    <property type="entry name" value="Pantothenate kinase PanK"/>
    <property type="match status" value="1"/>
</dbReference>
<protein>
    <submittedName>
        <fullName evidence="4">Fumble</fullName>
    </submittedName>
</protein>
<evidence type="ECO:0000313" key="5">
    <source>
        <dbReference type="Proteomes" id="UP000275078"/>
    </source>
</evidence>
<dbReference type="PANTHER" id="PTHR12280:SF20">
    <property type="entry name" value="4'-PHOSPHOPANTETHEINE PHOSPHATASE"/>
    <property type="match status" value="1"/>
</dbReference>
<gene>
    <name evidence="4" type="ORF">BJ508DRAFT_208878</name>
</gene>
<organism evidence="4 5">
    <name type="scientific">Ascobolus immersus RN42</name>
    <dbReference type="NCBI Taxonomy" id="1160509"/>
    <lineage>
        <taxon>Eukaryota</taxon>
        <taxon>Fungi</taxon>
        <taxon>Dikarya</taxon>
        <taxon>Ascomycota</taxon>
        <taxon>Pezizomycotina</taxon>
        <taxon>Pezizomycetes</taxon>
        <taxon>Pezizales</taxon>
        <taxon>Ascobolaceae</taxon>
        <taxon>Ascobolus</taxon>
    </lineage>
</organism>
<keyword evidence="5" id="KW-1185">Reference proteome</keyword>
<dbReference type="InterPro" id="IPR004567">
    <property type="entry name" value="Type_II_PanK"/>
</dbReference>
<keyword evidence="2" id="KW-0067">ATP-binding</keyword>
<dbReference type="GO" id="GO:0005524">
    <property type="term" value="F:ATP binding"/>
    <property type="evidence" value="ECO:0007669"/>
    <property type="project" value="UniProtKB-KW"/>
</dbReference>
<dbReference type="STRING" id="1160509.A0A3N4IAS9"/>
<sequence>VFIVSETKDLDTLLSRLLKIISELGGKPVVIVGTGGGIFKYNTEITKRLGMQLQREDEMECLITGLDFLISKIPGEVFSYDERLSEPFRSSHTCDIKYPYLLVNIGSGVSIVKVFSRTNFERIGGSSIGGGTLWGLLSLLTRAQSFDEMLRLSEKGDNRNVDMLVGDIYGCGYNRIGLKGTAIASSLGKLFRVNDVKSTTTACGEENPLGSGKGFSDEDISRSLLYAVSNNIGQIAYLEARQHNIQNIYFGGSFIGGSHEQTIRTLSYAIRFWSHGEKQAYFLRHEGYLGALGAFLKGMK</sequence>
<dbReference type="EMBL" id="ML119676">
    <property type="protein sequence ID" value="RPA81778.1"/>
    <property type="molecule type" value="Genomic_DNA"/>
</dbReference>
<dbReference type="SUPFAM" id="SSF53067">
    <property type="entry name" value="Actin-like ATPase domain"/>
    <property type="match status" value="2"/>
</dbReference>
<dbReference type="NCBIfam" id="TIGR00555">
    <property type="entry name" value="panK_eukar"/>
    <property type="match status" value="1"/>
</dbReference>
<keyword evidence="1" id="KW-0547">Nucleotide-binding</keyword>
<dbReference type="InterPro" id="IPR043129">
    <property type="entry name" value="ATPase_NBD"/>
</dbReference>
<dbReference type="OrthoDB" id="498611at2759"/>
<dbReference type="PANTHER" id="PTHR12280">
    <property type="entry name" value="PANTOTHENATE KINASE"/>
    <property type="match status" value="1"/>
</dbReference>
<evidence type="ECO:0000256" key="1">
    <source>
        <dbReference type="ARBA" id="ARBA00022741"/>
    </source>
</evidence>
<evidence type="ECO:0000313" key="4">
    <source>
        <dbReference type="EMBL" id="RPA81778.1"/>
    </source>
</evidence>
<dbReference type="GO" id="GO:0005634">
    <property type="term" value="C:nucleus"/>
    <property type="evidence" value="ECO:0007669"/>
    <property type="project" value="TreeGrafter"/>
</dbReference>